<reference evidence="3 4" key="1">
    <citation type="submission" date="2018-02" db="EMBL/GenBank/DDBJ databases">
        <title>Draft genome sequence of Ochrobactrum oryzae found in Brazil.</title>
        <authorList>
            <person name="Cerdeira L."/>
            <person name="Andrade F."/>
            <person name="Zacariotto T."/>
            <person name="Barbosa B."/>
            <person name="Santos S."/>
            <person name="Cassetari V."/>
            <person name="Lincopan N."/>
        </authorList>
    </citation>
    <scope>NUCLEOTIDE SEQUENCE [LARGE SCALE GENOMIC DNA]</scope>
    <source>
        <strain evidence="3 4">OA447</strain>
    </source>
</reference>
<dbReference type="InterPro" id="IPR009061">
    <property type="entry name" value="DNA-bd_dom_put_sf"/>
</dbReference>
<dbReference type="Proteomes" id="UP000238493">
    <property type="component" value="Unassembled WGS sequence"/>
</dbReference>
<dbReference type="GO" id="GO:0003677">
    <property type="term" value="F:DNA binding"/>
    <property type="evidence" value="ECO:0007669"/>
    <property type="project" value="InterPro"/>
</dbReference>
<name>A0A2S7J4J6_9HYPH</name>
<dbReference type="InterPro" id="IPR036388">
    <property type="entry name" value="WH-like_DNA-bd_sf"/>
</dbReference>
<keyword evidence="4" id="KW-1185">Reference proteome</keyword>
<accession>A0A2S7J4J6</accession>
<gene>
    <name evidence="3" type="ORF">C3731_02355</name>
</gene>
<dbReference type="InterPro" id="IPR010093">
    <property type="entry name" value="SinI_DNA-bd"/>
</dbReference>
<evidence type="ECO:0000313" key="4">
    <source>
        <dbReference type="Proteomes" id="UP000238493"/>
    </source>
</evidence>
<evidence type="ECO:0000313" key="3">
    <source>
        <dbReference type="EMBL" id="PQA75189.1"/>
    </source>
</evidence>
<protein>
    <submittedName>
        <fullName evidence="3">Transcriptional regulator</fullName>
    </submittedName>
</protein>
<dbReference type="EMBL" id="PTRC01000006">
    <property type="protein sequence ID" value="PQA75189.1"/>
    <property type="molecule type" value="Genomic_DNA"/>
</dbReference>
<evidence type="ECO:0000256" key="1">
    <source>
        <dbReference type="SAM" id="MobiDB-lite"/>
    </source>
</evidence>
<dbReference type="Pfam" id="PF12728">
    <property type="entry name" value="HTH_17"/>
    <property type="match status" value="1"/>
</dbReference>
<dbReference type="NCBIfam" id="TIGR01764">
    <property type="entry name" value="excise"/>
    <property type="match status" value="1"/>
</dbReference>
<dbReference type="OrthoDB" id="9805928at2"/>
<comment type="caution">
    <text evidence="3">The sequence shown here is derived from an EMBL/GenBank/DDBJ whole genome shotgun (WGS) entry which is preliminary data.</text>
</comment>
<dbReference type="AlphaFoldDB" id="A0A2S7J4J6"/>
<feature type="region of interest" description="Disordered" evidence="1">
    <location>
        <begin position="54"/>
        <end position="82"/>
    </location>
</feature>
<organism evidence="3 4">
    <name type="scientific">Brucella oryzae</name>
    <dbReference type="NCBI Taxonomy" id="335286"/>
    <lineage>
        <taxon>Bacteria</taxon>
        <taxon>Pseudomonadati</taxon>
        <taxon>Pseudomonadota</taxon>
        <taxon>Alphaproteobacteria</taxon>
        <taxon>Hyphomicrobiales</taxon>
        <taxon>Brucellaceae</taxon>
        <taxon>Brucella/Ochrobactrum group</taxon>
        <taxon>Brucella</taxon>
    </lineage>
</organism>
<dbReference type="Gene3D" id="1.10.10.10">
    <property type="entry name" value="Winged helix-like DNA-binding domain superfamily/Winged helix DNA-binding domain"/>
    <property type="match status" value="1"/>
</dbReference>
<dbReference type="SUPFAM" id="SSF46955">
    <property type="entry name" value="Putative DNA-binding domain"/>
    <property type="match status" value="1"/>
</dbReference>
<feature type="compositionally biased region" description="Basic and acidic residues" evidence="1">
    <location>
        <begin position="54"/>
        <end position="63"/>
    </location>
</feature>
<proteinExistence type="predicted"/>
<sequence>MMSDRWVSVEEIAEHLGVSKDTVYVWISKREMPAHKVGRLWKFKADEVDDWVRNGKASDDYKESSGPTSQKMRRAGGGETDG</sequence>
<dbReference type="InterPro" id="IPR041657">
    <property type="entry name" value="HTH_17"/>
</dbReference>
<feature type="domain" description="Helix-turn-helix" evidence="2">
    <location>
        <begin position="6"/>
        <end position="54"/>
    </location>
</feature>
<evidence type="ECO:0000259" key="2">
    <source>
        <dbReference type="Pfam" id="PF12728"/>
    </source>
</evidence>